<dbReference type="Proteomes" id="UP000000212">
    <property type="component" value="Chromosome"/>
</dbReference>
<evidence type="ECO:0000313" key="2">
    <source>
        <dbReference type="Proteomes" id="UP000000212"/>
    </source>
</evidence>
<keyword evidence="2" id="KW-1185">Reference proteome</keyword>
<dbReference type="InterPro" id="IPR041492">
    <property type="entry name" value="HAD_2"/>
</dbReference>
<dbReference type="InterPro" id="IPR006439">
    <property type="entry name" value="HAD-SF_hydro_IA"/>
</dbReference>
<dbReference type="HOGENOM" id="CLU_045011_13_3_9"/>
<dbReference type="Gene3D" id="3.40.50.1000">
    <property type="entry name" value="HAD superfamily/HAD-like"/>
    <property type="match status" value="1"/>
</dbReference>
<dbReference type="SUPFAM" id="SSF56784">
    <property type="entry name" value="HAD-like"/>
    <property type="match status" value="1"/>
</dbReference>
<dbReference type="Gene3D" id="1.10.150.240">
    <property type="entry name" value="Putative phosphatase, domain 2"/>
    <property type="match status" value="1"/>
</dbReference>
<dbReference type="PANTHER" id="PTHR18901">
    <property type="entry name" value="2-DEOXYGLUCOSE-6-PHOSPHATE PHOSPHATASE 2"/>
    <property type="match status" value="1"/>
</dbReference>
<name>K8E7V6_CARML</name>
<protein>
    <submittedName>
        <fullName evidence="1">HAD-superhydrolase, subIA, variant 3 family protein</fullName>
        <ecNumber evidence="1">3.1.3.-</ecNumber>
    </submittedName>
</protein>
<keyword evidence="1" id="KW-0378">Hydrolase</keyword>
<dbReference type="RefSeq" id="WP_015077928.1">
    <property type="nucleotide sequence ID" value="NC_019425.2"/>
</dbReference>
<dbReference type="Pfam" id="PF13419">
    <property type="entry name" value="HAD_2"/>
    <property type="match status" value="1"/>
</dbReference>
<dbReference type="GO" id="GO:0016787">
    <property type="term" value="F:hydrolase activity"/>
    <property type="evidence" value="ECO:0007669"/>
    <property type="project" value="UniProtKB-KW"/>
</dbReference>
<dbReference type="SFLD" id="SFLDG01135">
    <property type="entry name" value="C1.5.6:_HAD__Beta-PGM__Phospha"/>
    <property type="match status" value="1"/>
</dbReference>
<dbReference type="SFLD" id="SFLDG01129">
    <property type="entry name" value="C1.5:_HAD__Beta-PGM__Phosphata"/>
    <property type="match status" value="1"/>
</dbReference>
<dbReference type="SFLD" id="SFLDS00003">
    <property type="entry name" value="Haloacid_Dehalogenase"/>
    <property type="match status" value="1"/>
</dbReference>
<dbReference type="KEGG" id="cml:BN424_3637"/>
<dbReference type="EC" id="3.1.3.-" evidence="1"/>
<dbReference type="AlphaFoldDB" id="K8E7V6"/>
<accession>K8E7V6</accession>
<dbReference type="NCBIfam" id="TIGR01509">
    <property type="entry name" value="HAD-SF-IA-v3"/>
    <property type="match status" value="1"/>
</dbReference>
<dbReference type="InterPro" id="IPR023198">
    <property type="entry name" value="PGP-like_dom2"/>
</dbReference>
<reference evidence="2" key="1">
    <citation type="journal article" date="2013" name="Genome Announc.">
        <title>Complete Chromosome Sequence of Carnobacterium maltaromaticum LMA 28.</title>
        <authorList>
            <person name="Cailliez-Grimal C."/>
            <person name="Chaillou S."/>
            <person name="Anba-Mondoloni J."/>
            <person name="Loux V."/>
            <person name="Afzal M.I."/>
            <person name="Rahman A."/>
            <person name="Kergourlay G."/>
            <person name="Champomier-Verges M.C."/>
            <person name="Zagorec M."/>
            <person name="Dalgaard P."/>
            <person name="Leisner J.J."/>
            <person name="Prevost H."/>
            <person name="Revol-Junelles A.M."/>
            <person name="Borges F."/>
        </authorList>
    </citation>
    <scope>NUCLEOTIDE SEQUENCE</scope>
    <source>
        <strain evidence="2">LMA28</strain>
    </source>
</reference>
<proteinExistence type="predicted"/>
<dbReference type="PANTHER" id="PTHR18901:SF38">
    <property type="entry name" value="PSEUDOURIDINE-5'-PHOSPHATASE"/>
    <property type="match status" value="1"/>
</dbReference>
<dbReference type="PRINTS" id="PR00413">
    <property type="entry name" value="HADHALOGNASE"/>
</dbReference>
<dbReference type="STRING" id="1234679.BN424_3637"/>
<dbReference type="InterPro" id="IPR023214">
    <property type="entry name" value="HAD_sf"/>
</dbReference>
<evidence type="ECO:0000313" key="1">
    <source>
        <dbReference type="EMBL" id="CCO13042.2"/>
    </source>
</evidence>
<dbReference type="eggNOG" id="COG0637">
    <property type="taxonomic scope" value="Bacteria"/>
</dbReference>
<organism evidence="1 2">
    <name type="scientific">Carnobacterium maltaromaticum LMA28</name>
    <dbReference type="NCBI Taxonomy" id="1234679"/>
    <lineage>
        <taxon>Bacteria</taxon>
        <taxon>Bacillati</taxon>
        <taxon>Bacillota</taxon>
        <taxon>Bacilli</taxon>
        <taxon>Lactobacillales</taxon>
        <taxon>Carnobacteriaceae</taxon>
        <taxon>Carnobacterium</taxon>
    </lineage>
</organism>
<dbReference type="InterPro" id="IPR036412">
    <property type="entry name" value="HAD-like_sf"/>
</dbReference>
<gene>
    <name evidence="1" type="ORF">BN424_3637</name>
</gene>
<dbReference type="EMBL" id="HE999757">
    <property type="protein sequence ID" value="CCO13042.2"/>
    <property type="molecule type" value="Genomic_DNA"/>
</dbReference>
<dbReference type="OrthoDB" id="9797743at2"/>
<sequence>MNNYVFQNIELVIFDMDGTIFDTERLGFKGWQHAFAYFDYDVPIEILKKKIGLNSKDSKNLIQQYMGSDFDYTSIKEEKRNFVRNYIDINGTPIKSGIISVLDLLDLLGIKKAIATSRGHTMANYYIDKSNLRDRFDLIVTGDMVNKGKPNPDIFLKTSEILNVSNDKCLVIEDSPNGIEAGKRACMTTIMIPDLIKPNSILMKKVDYLFDSLNDLL</sequence>